<comment type="caution">
    <text evidence="1">The sequence shown here is derived from an EMBL/GenBank/DDBJ whole genome shotgun (WGS) entry which is preliminary data.</text>
</comment>
<name>A0ABQ9Z1V8_9CRUS</name>
<evidence type="ECO:0000313" key="1">
    <source>
        <dbReference type="EMBL" id="KAK4006886.1"/>
    </source>
</evidence>
<reference evidence="1 2" key="1">
    <citation type="journal article" date="2023" name="Nucleic Acids Res.">
        <title>The hologenome of Daphnia magna reveals possible DNA methylation and microbiome-mediated evolution of the host genome.</title>
        <authorList>
            <person name="Chaturvedi A."/>
            <person name="Li X."/>
            <person name="Dhandapani V."/>
            <person name="Marshall H."/>
            <person name="Kissane S."/>
            <person name="Cuenca-Cambronero M."/>
            <person name="Asole G."/>
            <person name="Calvet F."/>
            <person name="Ruiz-Romero M."/>
            <person name="Marangio P."/>
            <person name="Guigo R."/>
            <person name="Rago D."/>
            <person name="Mirbahai L."/>
            <person name="Eastwood N."/>
            <person name="Colbourne J.K."/>
            <person name="Zhou J."/>
            <person name="Mallon E."/>
            <person name="Orsini L."/>
        </authorList>
    </citation>
    <scope>NUCLEOTIDE SEQUENCE [LARGE SCALE GENOMIC DNA]</scope>
    <source>
        <strain evidence="1">LRV0_1</strain>
    </source>
</reference>
<proteinExistence type="predicted"/>
<sequence>MKTNNSPLFPTDSPLIKYSVAAVYTAAVTYFNEYREVYNVALLKKLSGKASDYDSEGLMFESCGVRHSNFDEFSDTNSGRWNYAKIPLYRRTVLKQMHDEAITGHLAYLRTYLKVKNH</sequence>
<dbReference type="Proteomes" id="UP001234178">
    <property type="component" value="Unassembled WGS sequence"/>
</dbReference>
<organism evidence="1 2">
    <name type="scientific">Daphnia magna</name>
    <dbReference type="NCBI Taxonomy" id="35525"/>
    <lineage>
        <taxon>Eukaryota</taxon>
        <taxon>Metazoa</taxon>
        <taxon>Ecdysozoa</taxon>
        <taxon>Arthropoda</taxon>
        <taxon>Crustacea</taxon>
        <taxon>Branchiopoda</taxon>
        <taxon>Diplostraca</taxon>
        <taxon>Cladocera</taxon>
        <taxon>Anomopoda</taxon>
        <taxon>Daphniidae</taxon>
        <taxon>Daphnia</taxon>
    </lineage>
</organism>
<protein>
    <submittedName>
        <fullName evidence="1">Uncharacterized protein</fullName>
    </submittedName>
</protein>
<accession>A0ABQ9Z1V8</accession>
<dbReference type="EMBL" id="JAOYFB010000002">
    <property type="protein sequence ID" value="KAK4006886.1"/>
    <property type="molecule type" value="Genomic_DNA"/>
</dbReference>
<keyword evidence="2" id="KW-1185">Reference proteome</keyword>
<gene>
    <name evidence="1" type="ORF">OUZ56_012041</name>
</gene>
<evidence type="ECO:0000313" key="2">
    <source>
        <dbReference type="Proteomes" id="UP001234178"/>
    </source>
</evidence>